<dbReference type="Proteomes" id="UP000198851">
    <property type="component" value="Unassembled WGS sequence"/>
</dbReference>
<gene>
    <name evidence="2" type="ORF">SAMN04488036_102397</name>
</gene>
<dbReference type="STRING" id="1280847.SAMN04488036_102397"/>
<proteinExistence type="predicted"/>
<feature type="transmembrane region" description="Helical" evidence="1">
    <location>
        <begin position="60"/>
        <end position="78"/>
    </location>
</feature>
<sequence>MNWILMLIIGILSVALGGLALANPFGASVTATFIAGWSFVFLGAVQVIASFSAPSTGAKVFGVIFGLIALAIGINILQEPLKGMLTLTFVAGIMFLASGITKAWFGFSGAEGTPRLALFLSALVSMALGAMVLSNFPQSAAVILGVLLAVELISNGISAIALAVMTKDIDQA</sequence>
<dbReference type="AlphaFoldDB" id="A0A1I4CS09"/>
<feature type="transmembrane region" description="Helical" evidence="1">
    <location>
        <begin position="84"/>
        <end position="105"/>
    </location>
</feature>
<dbReference type="PANTHER" id="PTHR34989:SF1">
    <property type="entry name" value="PROTEIN HDED"/>
    <property type="match status" value="1"/>
</dbReference>
<dbReference type="EMBL" id="FOSZ01000002">
    <property type="protein sequence ID" value="SFK82721.1"/>
    <property type="molecule type" value="Genomic_DNA"/>
</dbReference>
<reference evidence="3" key="1">
    <citation type="submission" date="2016-10" db="EMBL/GenBank/DDBJ databases">
        <authorList>
            <person name="Varghese N."/>
            <person name="Submissions S."/>
        </authorList>
    </citation>
    <scope>NUCLEOTIDE SEQUENCE [LARGE SCALE GENOMIC DNA]</scope>
    <source>
        <strain evidence="3">DSM 28453</strain>
    </source>
</reference>
<accession>A0A1I4CS09</accession>
<dbReference type="RefSeq" id="WP_093322285.1">
    <property type="nucleotide sequence ID" value="NZ_FOSZ01000002.1"/>
</dbReference>
<evidence type="ECO:0000256" key="1">
    <source>
        <dbReference type="SAM" id="Phobius"/>
    </source>
</evidence>
<dbReference type="OrthoDB" id="5678253at2"/>
<dbReference type="GO" id="GO:0005886">
    <property type="term" value="C:plasma membrane"/>
    <property type="evidence" value="ECO:0007669"/>
    <property type="project" value="TreeGrafter"/>
</dbReference>
<keyword evidence="1" id="KW-0812">Transmembrane</keyword>
<keyword evidence="3" id="KW-1185">Reference proteome</keyword>
<keyword evidence="1" id="KW-0472">Membrane</keyword>
<dbReference type="PANTHER" id="PTHR34989">
    <property type="entry name" value="PROTEIN HDED"/>
    <property type="match status" value="1"/>
</dbReference>
<dbReference type="InterPro" id="IPR052712">
    <property type="entry name" value="Acid_resist_chaperone_HdeD"/>
</dbReference>
<evidence type="ECO:0000313" key="3">
    <source>
        <dbReference type="Proteomes" id="UP000198851"/>
    </source>
</evidence>
<dbReference type="Pfam" id="PF03729">
    <property type="entry name" value="DUF308"/>
    <property type="match status" value="1"/>
</dbReference>
<feature type="transmembrane region" description="Helical" evidence="1">
    <location>
        <begin position="117"/>
        <end position="136"/>
    </location>
</feature>
<protein>
    <submittedName>
        <fullName evidence="2">Uncharacterized membrane protein HdeD, DUF308 family</fullName>
    </submittedName>
</protein>
<name>A0A1I4CS09_9RHOB</name>
<feature type="transmembrane region" description="Helical" evidence="1">
    <location>
        <begin position="142"/>
        <end position="165"/>
    </location>
</feature>
<dbReference type="InterPro" id="IPR005325">
    <property type="entry name" value="DUF308_memb"/>
</dbReference>
<evidence type="ECO:0000313" key="2">
    <source>
        <dbReference type="EMBL" id="SFK82721.1"/>
    </source>
</evidence>
<organism evidence="2 3">
    <name type="scientific">Shimia haliotis</name>
    <dbReference type="NCBI Taxonomy" id="1280847"/>
    <lineage>
        <taxon>Bacteria</taxon>
        <taxon>Pseudomonadati</taxon>
        <taxon>Pseudomonadota</taxon>
        <taxon>Alphaproteobacteria</taxon>
        <taxon>Rhodobacterales</taxon>
        <taxon>Roseobacteraceae</taxon>
    </lineage>
</organism>
<feature type="transmembrane region" description="Helical" evidence="1">
    <location>
        <begin position="32"/>
        <end position="53"/>
    </location>
</feature>
<keyword evidence="1" id="KW-1133">Transmembrane helix</keyword>